<dbReference type="EMBL" id="CAJVCH010548490">
    <property type="protein sequence ID" value="CAG7828715.1"/>
    <property type="molecule type" value="Genomic_DNA"/>
</dbReference>
<dbReference type="Proteomes" id="UP000708208">
    <property type="component" value="Unassembled WGS sequence"/>
</dbReference>
<dbReference type="AlphaFoldDB" id="A0A8J2L4N7"/>
<accession>A0A8J2L4N7</accession>
<feature type="non-terminal residue" evidence="1">
    <location>
        <position position="1"/>
    </location>
</feature>
<evidence type="ECO:0000313" key="1">
    <source>
        <dbReference type="EMBL" id="CAG7828715.1"/>
    </source>
</evidence>
<reference evidence="1" key="1">
    <citation type="submission" date="2021-06" db="EMBL/GenBank/DDBJ databases">
        <authorList>
            <person name="Hodson N. C."/>
            <person name="Mongue J. A."/>
            <person name="Jaron S. K."/>
        </authorList>
    </citation>
    <scope>NUCLEOTIDE SEQUENCE</scope>
</reference>
<proteinExistence type="predicted"/>
<keyword evidence="2" id="KW-1185">Reference proteome</keyword>
<organism evidence="1 2">
    <name type="scientific">Allacma fusca</name>
    <dbReference type="NCBI Taxonomy" id="39272"/>
    <lineage>
        <taxon>Eukaryota</taxon>
        <taxon>Metazoa</taxon>
        <taxon>Ecdysozoa</taxon>
        <taxon>Arthropoda</taxon>
        <taxon>Hexapoda</taxon>
        <taxon>Collembola</taxon>
        <taxon>Symphypleona</taxon>
        <taxon>Sminthuridae</taxon>
        <taxon>Allacma</taxon>
    </lineage>
</organism>
<sequence>THCGYKRFNDVHHGFAAARGNYSDPIVAARIEEVISTVKTFFNENL</sequence>
<dbReference type="OrthoDB" id="17560at2759"/>
<protein>
    <recommendedName>
        <fullName evidence="3">Dienelactone hydrolase domain-containing protein</fullName>
    </recommendedName>
</protein>
<evidence type="ECO:0000313" key="2">
    <source>
        <dbReference type="Proteomes" id="UP000708208"/>
    </source>
</evidence>
<name>A0A8J2L4N7_9HEXA</name>
<gene>
    <name evidence="1" type="ORF">AFUS01_LOCUS38624</name>
</gene>
<comment type="caution">
    <text evidence="1">The sequence shown here is derived from an EMBL/GenBank/DDBJ whole genome shotgun (WGS) entry which is preliminary data.</text>
</comment>
<evidence type="ECO:0008006" key="3">
    <source>
        <dbReference type="Google" id="ProtNLM"/>
    </source>
</evidence>